<dbReference type="GO" id="GO:0003677">
    <property type="term" value="F:DNA binding"/>
    <property type="evidence" value="ECO:0007669"/>
    <property type="project" value="UniProtKB-KW"/>
</dbReference>
<evidence type="ECO:0000256" key="4">
    <source>
        <dbReference type="ARBA" id="ARBA00023172"/>
    </source>
</evidence>
<dbReference type="InterPro" id="IPR011010">
    <property type="entry name" value="DNA_brk_join_enz"/>
</dbReference>
<dbReference type="CDD" id="cd00801">
    <property type="entry name" value="INT_P4_C"/>
    <property type="match status" value="1"/>
</dbReference>
<reference evidence="7" key="1">
    <citation type="submission" date="2017-04" db="EMBL/GenBank/DDBJ databases">
        <authorList>
            <person name="Varghese N."/>
            <person name="Submissions S."/>
        </authorList>
    </citation>
    <scope>NUCLEOTIDE SEQUENCE [LARGE SCALE GENOMIC DNA]</scope>
    <source>
        <strain evidence="7">Dd16</strain>
    </source>
</reference>
<dbReference type="PANTHER" id="PTHR30629:SF2">
    <property type="entry name" value="PROPHAGE INTEGRASE INTS-RELATED"/>
    <property type="match status" value="1"/>
</dbReference>
<dbReference type="Gene3D" id="1.10.443.10">
    <property type="entry name" value="Intergrase catalytic core"/>
    <property type="match status" value="1"/>
</dbReference>
<evidence type="ECO:0000313" key="7">
    <source>
        <dbReference type="Proteomes" id="UP000192934"/>
    </source>
</evidence>
<dbReference type="GO" id="GO:0015074">
    <property type="term" value="P:DNA integration"/>
    <property type="evidence" value="ECO:0007669"/>
    <property type="project" value="UniProtKB-KW"/>
</dbReference>
<dbReference type="InterPro" id="IPR002104">
    <property type="entry name" value="Integrase_catalytic"/>
</dbReference>
<dbReference type="InterPro" id="IPR013762">
    <property type="entry name" value="Integrase-like_cat_sf"/>
</dbReference>
<dbReference type="OrthoDB" id="7388552at2"/>
<name>A0A1X7G056_9SPHN</name>
<dbReference type="PANTHER" id="PTHR30629">
    <property type="entry name" value="PROPHAGE INTEGRASE"/>
    <property type="match status" value="1"/>
</dbReference>
<keyword evidence="2" id="KW-0229">DNA integration</keyword>
<evidence type="ECO:0000256" key="2">
    <source>
        <dbReference type="ARBA" id="ARBA00022908"/>
    </source>
</evidence>
<keyword evidence="7" id="KW-1185">Reference proteome</keyword>
<feature type="domain" description="Tyr recombinase" evidence="5">
    <location>
        <begin position="202"/>
        <end position="381"/>
    </location>
</feature>
<accession>A0A1X7G056</accession>
<gene>
    <name evidence="6" type="ORF">SAMN06295910_0216</name>
</gene>
<dbReference type="InterPro" id="IPR050808">
    <property type="entry name" value="Phage_Integrase"/>
</dbReference>
<dbReference type="Pfam" id="PF22022">
    <property type="entry name" value="Phage_int_M"/>
    <property type="match status" value="1"/>
</dbReference>
<dbReference type="STRING" id="941907.SAMN06295910_0216"/>
<dbReference type="InterPro" id="IPR053876">
    <property type="entry name" value="Phage_int_M"/>
</dbReference>
<dbReference type="Gene3D" id="1.10.150.130">
    <property type="match status" value="1"/>
</dbReference>
<protein>
    <submittedName>
        <fullName evidence="6">Integrase</fullName>
    </submittedName>
</protein>
<keyword evidence="4" id="KW-0233">DNA recombination</keyword>
<organism evidence="6 7">
    <name type="scientific">Allosphingosinicella indica</name>
    <dbReference type="NCBI Taxonomy" id="941907"/>
    <lineage>
        <taxon>Bacteria</taxon>
        <taxon>Pseudomonadati</taxon>
        <taxon>Pseudomonadota</taxon>
        <taxon>Alphaproteobacteria</taxon>
        <taxon>Sphingomonadales</taxon>
        <taxon>Sphingomonadaceae</taxon>
        <taxon>Allosphingosinicella</taxon>
    </lineage>
</organism>
<dbReference type="GO" id="GO:0006310">
    <property type="term" value="P:DNA recombination"/>
    <property type="evidence" value="ECO:0007669"/>
    <property type="project" value="UniProtKB-KW"/>
</dbReference>
<sequence>MALRDIEIRALRPQARVYKRADANGLFLEIHPSGSKLWRFKYRQHDKDKRIALGRYPEVGLSEARRLRDEVRRKVWEGGDPVTERRHAKLVAKFNAANTFGEVATEYIDKTVAEGRAVATICKANWLLEQLSPLANCAIADLKPVEVLAALKRIDASGRHETAARCRSFASRVFRYAVATGRGETDPTSVLRGALTAPKACHHAAIVDPVVLGALLREVDRYGGSPVTRLAMQILPHVMSRPGELRFAQWREFDLEAAVWKIPQERMKMRRPHAVPLSRQVLARLDELRQLTGEAGFAFPAYHSSRKPQCENTINQAFRRMGFAKGVVTAHGLRTTASTLLNESGRWSADAIERSLAHADANAVRGIYNRGSYWDERVSMHQWWSDYLDDVRDDDASASPPG</sequence>
<dbReference type="SUPFAM" id="SSF56349">
    <property type="entry name" value="DNA breaking-rejoining enzymes"/>
    <property type="match status" value="1"/>
</dbReference>
<dbReference type="PROSITE" id="PS51898">
    <property type="entry name" value="TYR_RECOMBINASE"/>
    <property type="match status" value="1"/>
</dbReference>
<comment type="similarity">
    <text evidence="1">Belongs to the 'phage' integrase family.</text>
</comment>
<proteinExistence type="inferred from homology"/>
<dbReference type="InterPro" id="IPR038488">
    <property type="entry name" value="Integrase_DNA-bd_sf"/>
</dbReference>
<dbReference type="EMBL" id="LT840185">
    <property type="protein sequence ID" value="SMF61233.1"/>
    <property type="molecule type" value="Genomic_DNA"/>
</dbReference>
<dbReference type="RefSeq" id="WP_085217128.1">
    <property type="nucleotide sequence ID" value="NZ_LT840185.1"/>
</dbReference>
<dbReference type="InterPro" id="IPR010998">
    <property type="entry name" value="Integrase_recombinase_N"/>
</dbReference>
<dbReference type="Gene3D" id="3.30.160.390">
    <property type="entry name" value="Integrase, DNA-binding domain"/>
    <property type="match status" value="1"/>
</dbReference>
<keyword evidence="3" id="KW-0238">DNA-binding</keyword>
<dbReference type="InterPro" id="IPR025166">
    <property type="entry name" value="Integrase_DNA_bind_dom"/>
</dbReference>
<evidence type="ECO:0000313" key="6">
    <source>
        <dbReference type="EMBL" id="SMF61233.1"/>
    </source>
</evidence>
<evidence type="ECO:0000256" key="1">
    <source>
        <dbReference type="ARBA" id="ARBA00008857"/>
    </source>
</evidence>
<evidence type="ECO:0000256" key="3">
    <source>
        <dbReference type="ARBA" id="ARBA00023125"/>
    </source>
</evidence>
<dbReference type="Proteomes" id="UP000192934">
    <property type="component" value="Chromosome I"/>
</dbReference>
<dbReference type="Pfam" id="PF13356">
    <property type="entry name" value="Arm-DNA-bind_3"/>
    <property type="match status" value="1"/>
</dbReference>
<dbReference type="AlphaFoldDB" id="A0A1X7G056"/>
<dbReference type="Pfam" id="PF00589">
    <property type="entry name" value="Phage_integrase"/>
    <property type="match status" value="1"/>
</dbReference>
<evidence type="ECO:0000259" key="5">
    <source>
        <dbReference type="PROSITE" id="PS51898"/>
    </source>
</evidence>